<keyword evidence="1" id="KW-0863">Zinc-finger</keyword>
<organism evidence="4 5">
    <name type="scientific">Trichinella britovi</name>
    <name type="common">Parasitic roundworm</name>
    <dbReference type="NCBI Taxonomy" id="45882"/>
    <lineage>
        <taxon>Eukaryota</taxon>
        <taxon>Metazoa</taxon>
        <taxon>Ecdysozoa</taxon>
        <taxon>Nematoda</taxon>
        <taxon>Enoplea</taxon>
        <taxon>Dorylaimia</taxon>
        <taxon>Trichinellida</taxon>
        <taxon>Trichinellidae</taxon>
        <taxon>Trichinella</taxon>
    </lineage>
</organism>
<name>A0A0V1C4S9_TRIBR</name>
<sequence>MSREKGVCYKCLKTGHRARECRAGPPCGVDGCRQPHHQLLHSPATREPPRSPGPDQSHQSLLAARNTRGGGLQTICARAYGPDGNQVVVNCLFDTGSQVSFIRKDVAEVLGLTGSPTFSRLMAGLQALVANALFSRHACSGRGFGVQESLATRYVVVALAERADSLD</sequence>
<dbReference type="SUPFAM" id="SSF57756">
    <property type="entry name" value="Retrovirus zinc finger-like domains"/>
    <property type="match status" value="1"/>
</dbReference>
<dbReference type="PANTHER" id="PTHR22955">
    <property type="entry name" value="RETROTRANSPOSON"/>
    <property type="match status" value="1"/>
</dbReference>
<gene>
    <name evidence="4" type="ORF">T03_6074</name>
</gene>
<dbReference type="InterPro" id="IPR036875">
    <property type="entry name" value="Znf_CCHC_sf"/>
</dbReference>
<accession>A0A0V1C4S9</accession>
<keyword evidence="1" id="KW-0479">Metal-binding</keyword>
<dbReference type="GO" id="GO:0019899">
    <property type="term" value="F:enzyme binding"/>
    <property type="evidence" value="ECO:0007669"/>
    <property type="project" value="UniProtKB-ARBA"/>
</dbReference>
<comment type="caution">
    <text evidence="4">The sequence shown here is derived from an EMBL/GenBank/DDBJ whole genome shotgun (WGS) entry which is preliminary data.</text>
</comment>
<dbReference type="GO" id="GO:0008270">
    <property type="term" value="F:zinc ion binding"/>
    <property type="evidence" value="ECO:0007669"/>
    <property type="project" value="UniProtKB-KW"/>
</dbReference>
<evidence type="ECO:0000259" key="3">
    <source>
        <dbReference type="PROSITE" id="PS50158"/>
    </source>
</evidence>
<evidence type="ECO:0000256" key="2">
    <source>
        <dbReference type="SAM" id="MobiDB-lite"/>
    </source>
</evidence>
<dbReference type="AlphaFoldDB" id="A0A0V1C4S9"/>
<evidence type="ECO:0000256" key="1">
    <source>
        <dbReference type="PROSITE-ProRule" id="PRU00047"/>
    </source>
</evidence>
<dbReference type="GO" id="GO:0003676">
    <property type="term" value="F:nucleic acid binding"/>
    <property type="evidence" value="ECO:0007669"/>
    <property type="project" value="InterPro"/>
</dbReference>
<feature type="domain" description="CCHC-type" evidence="3">
    <location>
        <begin position="8"/>
        <end position="22"/>
    </location>
</feature>
<evidence type="ECO:0000313" key="5">
    <source>
        <dbReference type="Proteomes" id="UP000054653"/>
    </source>
</evidence>
<protein>
    <recommendedName>
        <fullName evidence="3">CCHC-type domain-containing protein</fullName>
    </recommendedName>
</protein>
<keyword evidence="5" id="KW-1185">Reference proteome</keyword>
<dbReference type="EMBL" id="JYDI01000681">
    <property type="protein sequence ID" value="KRY44215.1"/>
    <property type="molecule type" value="Genomic_DNA"/>
</dbReference>
<dbReference type="Proteomes" id="UP000054653">
    <property type="component" value="Unassembled WGS sequence"/>
</dbReference>
<reference evidence="4 5" key="1">
    <citation type="submission" date="2015-01" db="EMBL/GenBank/DDBJ databases">
        <title>Evolution of Trichinella species and genotypes.</title>
        <authorList>
            <person name="Korhonen P.K."/>
            <person name="Edoardo P."/>
            <person name="Giuseppe L.R."/>
            <person name="Gasser R.B."/>
        </authorList>
    </citation>
    <scope>NUCLEOTIDE SEQUENCE [LARGE SCALE GENOMIC DNA]</scope>
    <source>
        <strain evidence="4">ISS120</strain>
    </source>
</reference>
<dbReference type="PROSITE" id="PS50158">
    <property type="entry name" value="ZF_CCHC"/>
    <property type="match status" value="1"/>
</dbReference>
<keyword evidence="1" id="KW-0862">Zinc</keyword>
<feature type="region of interest" description="Disordered" evidence="2">
    <location>
        <begin position="39"/>
        <end position="59"/>
    </location>
</feature>
<evidence type="ECO:0000313" key="4">
    <source>
        <dbReference type="EMBL" id="KRY44215.1"/>
    </source>
</evidence>
<proteinExistence type="predicted"/>
<dbReference type="PANTHER" id="PTHR22955:SF65">
    <property type="entry name" value="INTEGRASE CATALYTIC DOMAIN-CONTAINING PROTEIN"/>
    <property type="match status" value="1"/>
</dbReference>
<dbReference type="Pfam" id="PF00098">
    <property type="entry name" value="zf-CCHC"/>
    <property type="match status" value="1"/>
</dbReference>
<dbReference type="SMART" id="SM00343">
    <property type="entry name" value="ZnF_C2HC"/>
    <property type="match status" value="1"/>
</dbReference>
<dbReference type="InterPro" id="IPR001878">
    <property type="entry name" value="Znf_CCHC"/>
</dbReference>
<dbReference type="STRING" id="45882.A0A0V1C4S9"/>